<keyword evidence="10 14" id="KW-1015">Disulfide bond</keyword>
<dbReference type="GO" id="GO:0042102">
    <property type="term" value="P:positive regulation of T cell proliferation"/>
    <property type="evidence" value="ECO:0007669"/>
    <property type="project" value="Ensembl"/>
</dbReference>
<feature type="compositionally biased region" description="Low complexity" evidence="15">
    <location>
        <begin position="623"/>
        <end position="637"/>
    </location>
</feature>
<feature type="compositionally biased region" description="Pro residues" evidence="15">
    <location>
        <begin position="644"/>
        <end position="663"/>
    </location>
</feature>
<dbReference type="GO" id="GO:0031663">
    <property type="term" value="P:lipopolysaccharide-mediated signaling pathway"/>
    <property type="evidence" value="ECO:0007669"/>
    <property type="project" value="Ensembl"/>
</dbReference>
<feature type="domain" description="SRCR" evidence="18">
    <location>
        <begin position="170"/>
        <end position="269"/>
    </location>
</feature>
<evidence type="ECO:0000256" key="14">
    <source>
        <dbReference type="PROSITE-ProRule" id="PRU00196"/>
    </source>
</evidence>
<keyword evidence="2" id="KW-1003">Cell membrane</keyword>
<dbReference type="GeneTree" id="ENSGT00940000161029"/>
<reference evidence="19" key="2">
    <citation type="submission" date="2025-08" db="UniProtKB">
        <authorList>
            <consortium name="Ensembl"/>
        </authorList>
    </citation>
    <scope>IDENTIFICATION</scope>
    <source>
        <strain evidence="19">Thoroughbred</strain>
    </source>
</reference>
<evidence type="ECO:0000313" key="19">
    <source>
        <dbReference type="Ensembl" id="ENSECAP00000060956.1"/>
    </source>
</evidence>
<feature type="domain" description="SRCR" evidence="18">
    <location>
        <begin position="54"/>
        <end position="165"/>
    </location>
</feature>
<evidence type="ECO:0000256" key="12">
    <source>
        <dbReference type="ARBA" id="ARBA00057255"/>
    </source>
</evidence>
<dbReference type="SMART" id="SM00202">
    <property type="entry name" value="SR"/>
    <property type="match status" value="3"/>
</dbReference>
<dbReference type="PROSITE" id="PS50287">
    <property type="entry name" value="SRCR_2"/>
    <property type="match status" value="3"/>
</dbReference>
<keyword evidence="7" id="KW-0130">Cell adhesion</keyword>
<evidence type="ECO:0000256" key="6">
    <source>
        <dbReference type="ARBA" id="ARBA00022737"/>
    </source>
</evidence>
<keyword evidence="5 17" id="KW-0732">Signal</keyword>
<dbReference type="SUPFAM" id="SSF56487">
    <property type="entry name" value="SRCR-like"/>
    <property type="match status" value="3"/>
</dbReference>
<evidence type="ECO:0000256" key="16">
    <source>
        <dbReference type="SAM" id="Phobius"/>
    </source>
</evidence>
<dbReference type="GO" id="GO:0007157">
    <property type="term" value="P:heterophilic cell-cell adhesion via plasma membrane cell adhesion molecules"/>
    <property type="evidence" value="ECO:0007669"/>
    <property type="project" value="Ensembl"/>
</dbReference>
<dbReference type="InterPro" id="IPR036772">
    <property type="entry name" value="SRCR-like_dom_sf"/>
</dbReference>
<proteinExistence type="predicted"/>
<keyword evidence="20" id="KW-1185">Reference proteome</keyword>
<feature type="disulfide bond" evidence="14">
    <location>
        <begin position="239"/>
        <end position="249"/>
    </location>
</feature>
<keyword evidence="11" id="KW-0325">Glycoprotein</keyword>
<dbReference type="GO" id="GO:0002438">
    <property type="term" value="P:acute inflammatory response to antigenic stimulus"/>
    <property type="evidence" value="ECO:0007669"/>
    <property type="project" value="Ensembl"/>
</dbReference>
<gene>
    <name evidence="19" type="primary">CD6</name>
</gene>
<evidence type="ECO:0000256" key="13">
    <source>
        <dbReference type="ARBA" id="ARBA00068813"/>
    </source>
</evidence>
<feature type="region of interest" description="Disordered" evidence="15">
    <location>
        <begin position="541"/>
        <end position="589"/>
    </location>
</feature>
<feature type="signal peptide" evidence="17">
    <location>
        <begin position="1"/>
        <end position="26"/>
    </location>
</feature>
<keyword evidence="4 16" id="KW-0812">Transmembrane</keyword>
<dbReference type="GO" id="GO:0042101">
    <property type="term" value="C:T cell receptor complex"/>
    <property type="evidence" value="ECO:0007669"/>
    <property type="project" value="Ensembl"/>
</dbReference>
<feature type="chain" id="PRO_5040411952" description="T-cell differentiation antigen CD6" evidence="17">
    <location>
        <begin position="27"/>
        <end position="678"/>
    </location>
</feature>
<evidence type="ECO:0000256" key="7">
    <source>
        <dbReference type="ARBA" id="ARBA00022889"/>
    </source>
</evidence>
<feature type="domain" description="SRCR" evidence="18">
    <location>
        <begin position="274"/>
        <end position="371"/>
    </location>
</feature>
<evidence type="ECO:0000256" key="11">
    <source>
        <dbReference type="ARBA" id="ARBA00023180"/>
    </source>
</evidence>
<evidence type="ECO:0000256" key="1">
    <source>
        <dbReference type="ARBA" id="ARBA00004251"/>
    </source>
</evidence>
<reference evidence="19" key="3">
    <citation type="submission" date="2025-09" db="UniProtKB">
        <authorList>
            <consortium name="Ensembl"/>
        </authorList>
    </citation>
    <scope>IDENTIFICATION</scope>
    <source>
        <strain evidence="19">Thoroughbred</strain>
    </source>
</reference>
<evidence type="ECO:0000256" key="3">
    <source>
        <dbReference type="ARBA" id="ARBA00022553"/>
    </source>
</evidence>
<evidence type="ECO:0000256" key="15">
    <source>
        <dbReference type="SAM" id="MobiDB-lite"/>
    </source>
</evidence>
<evidence type="ECO:0000256" key="4">
    <source>
        <dbReference type="ARBA" id="ARBA00022692"/>
    </source>
</evidence>
<evidence type="ECO:0000256" key="8">
    <source>
        <dbReference type="ARBA" id="ARBA00022989"/>
    </source>
</evidence>
<dbReference type="Gene3D" id="3.10.250.10">
    <property type="entry name" value="SRCR-like domain"/>
    <property type="match status" value="3"/>
</dbReference>
<protein>
    <recommendedName>
        <fullName evidence="13">T-cell differentiation antigen CD6</fullName>
    </recommendedName>
</protein>
<dbReference type="GO" id="GO:0001530">
    <property type="term" value="F:lipopolysaccharide binding"/>
    <property type="evidence" value="ECO:0007669"/>
    <property type="project" value="Ensembl"/>
</dbReference>
<feature type="region of interest" description="Disordered" evidence="15">
    <location>
        <begin position="106"/>
        <end position="129"/>
    </location>
</feature>
<feature type="region of interest" description="Disordered" evidence="15">
    <location>
        <begin position="474"/>
        <end position="503"/>
    </location>
</feature>
<accession>A0A9L0RGZ9</accession>
<evidence type="ECO:0000256" key="5">
    <source>
        <dbReference type="ARBA" id="ARBA00022729"/>
    </source>
</evidence>
<reference evidence="19 20" key="1">
    <citation type="journal article" date="2009" name="Science">
        <title>Genome sequence, comparative analysis, and population genetics of the domestic horse.</title>
        <authorList>
            <consortium name="Broad Institute Genome Sequencing Platform"/>
            <consortium name="Broad Institute Whole Genome Assembly Team"/>
            <person name="Wade C.M."/>
            <person name="Giulotto E."/>
            <person name="Sigurdsson S."/>
            <person name="Zoli M."/>
            <person name="Gnerre S."/>
            <person name="Imsland F."/>
            <person name="Lear T.L."/>
            <person name="Adelson D.L."/>
            <person name="Bailey E."/>
            <person name="Bellone R.R."/>
            <person name="Bloecker H."/>
            <person name="Distl O."/>
            <person name="Edgar R.C."/>
            <person name="Garber M."/>
            <person name="Leeb T."/>
            <person name="Mauceli E."/>
            <person name="MacLeod J.N."/>
            <person name="Penedo M.C.T."/>
            <person name="Raison J.M."/>
            <person name="Sharpe T."/>
            <person name="Vogel J."/>
            <person name="Andersson L."/>
            <person name="Antczak D.F."/>
            <person name="Biagi T."/>
            <person name="Binns M.M."/>
            <person name="Chowdhary B.P."/>
            <person name="Coleman S.J."/>
            <person name="Della Valle G."/>
            <person name="Fryc S."/>
            <person name="Guerin G."/>
            <person name="Hasegawa T."/>
            <person name="Hill E.W."/>
            <person name="Jurka J."/>
            <person name="Kiialainen A."/>
            <person name="Lindgren G."/>
            <person name="Liu J."/>
            <person name="Magnani E."/>
            <person name="Mickelson J.R."/>
            <person name="Murray J."/>
            <person name="Nergadze S.G."/>
            <person name="Onofrio R."/>
            <person name="Pedroni S."/>
            <person name="Piras M.F."/>
            <person name="Raudsepp T."/>
            <person name="Rocchi M."/>
            <person name="Roeed K.H."/>
            <person name="Ryder O.A."/>
            <person name="Searle S."/>
            <person name="Skow L."/>
            <person name="Swinburne J.E."/>
            <person name="Syvaenen A.C."/>
            <person name="Tozaki T."/>
            <person name="Valberg S.J."/>
            <person name="Vaudin M."/>
            <person name="White J.R."/>
            <person name="Zody M.C."/>
            <person name="Lander E.S."/>
            <person name="Lindblad-Toh K."/>
        </authorList>
    </citation>
    <scope>NUCLEOTIDE SEQUENCE [LARGE SCALE GENOMIC DNA]</scope>
    <source>
        <strain evidence="19 20">Thoroughbred</strain>
    </source>
</reference>
<dbReference type="PRINTS" id="PR00258">
    <property type="entry name" value="SPERACTRCPTR"/>
</dbReference>
<comment type="subcellular location">
    <subcellularLocation>
        <location evidence="1">Cell membrane</location>
        <topology evidence="1">Single-pass type I membrane protein</topology>
    </subcellularLocation>
</comment>
<feature type="compositionally biased region" description="Low complexity" evidence="15">
    <location>
        <begin position="118"/>
        <end position="128"/>
    </location>
</feature>
<keyword evidence="3" id="KW-0597">Phosphoprotein</keyword>
<sequence length="678" mass="72720">MRVPVVPHPRWHLVVSLFRILVILIGDPSPTPSGLPNTSSAQSQTLEPGALLRVRLANGSSRCSGTVEVRLGAAWEPVCGAPWDRRAAEAVCRALGCGRPGATVQPATLPPELPPGPAAGNASGAPNATQAPAPAVLCNGTEWRLCEVVEGACSRDARPAQVTCSENPELRLVDGGSPCAGRVEMLEDGQWGSVCDDTWDLEDAHVVCRQLSCGWAIQALPGLHFAPGQGPIHRDQVNCSGAESYLQDCPGQPGHGYCGHKEDAGVVCSEHQSWRLTGGTDSCEGQVEVHFRGVWNTVCDSEWYSEEATVLCRALGCGTAAARVPKGLPHSLSGRMYYSCEGTEPTLSDCFWRFNNSNLCRQSQAARVLCSGSRSLLNLSSSEAPTSVQPLTVESSVMVNTEDWESRELMLLILCIVLGVLLLGSFITIAFIFLKVKGKYALPVMANHEHLPTTTPAGINSYQDVPVTISTKEVPNLPVQVQNPPPEDSDSSLDSDYEPYDFSAQPPVALTTFYNSQRHRPTDEEIQQSRFQMPPLEEGLEEMHASQVPPANSGHCIADAPSLGPQHHPRTKSGSSTSSGEGYCNNPSGRLPLWNPQAFSAEKTPFLEPPPNLELAGSQTTFSAGRSADDSSSTSSGEWYQNFQPPPQPPPKEQLEYPAPPSPQSESTSEDYDDIGAA</sequence>
<dbReference type="Proteomes" id="UP000002281">
    <property type="component" value="Chromosome 12"/>
</dbReference>
<dbReference type="GO" id="GO:0001772">
    <property type="term" value="C:immunological synapse"/>
    <property type="evidence" value="ECO:0007669"/>
    <property type="project" value="Ensembl"/>
</dbReference>
<comment type="caution">
    <text evidence="14">Lacks conserved residue(s) required for the propagation of feature annotation.</text>
</comment>
<feature type="compositionally biased region" description="Pro residues" evidence="15">
    <location>
        <begin position="108"/>
        <end position="117"/>
    </location>
</feature>
<dbReference type="PANTHER" id="PTHR19331:SF477">
    <property type="entry name" value="T-CELL DIFFERENTIATION ANTIGEN CD6"/>
    <property type="match status" value="1"/>
</dbReference>
<feature type="compositionally biased region" description="Acidic residues" evidence="15">
    <location>
        <begin position="668"/>
        <end position="678"/>
    </location>
</feature>
<dbReference type="FunFam" id="3.10.250.10:FF:000010">
    <property type="entry name" value="T-cell differentiation antigen CD6"/>
    <property type="match status" value="1"/>
</dbReference>
<dbReference type="FunFam" id="3.10.250.10:FF:000017">
    <property type="entry name" value="CD6 molecule"/>
    <property type="match status" value="1"/>
</dbReference>
<evidence type="ECO:0000256" key="2">
    <source>
        <dbReference type="ARBA" id="ARBA00022475"/>
    </source>
</evidence>
<dbReference type="GO" id="GO:0042802">
    <property type="term" value="F:identical protein binding"/>
    <property type="evidence" value="ECO:0007669"/>
    <property type="project" value="Ensembl"/>
</dbReference>
<dbReference type="GO" id="GO:0070891">
    <property type="term" value="F:lipoteichoic acid binding"/>
    <property type="evidence" value="ECO:0007669"/>
    <property type="project" value="Ensembl"/>
</dbReference>
<dbReference type="GO" id="GO:1900017">
    <property type="term" value="P:positive regulation of cytokine production involved in inflammatory response"/>
    <property type="evidence" value="ECO:0007669"/>
    <property type="project" value="Ensembl"/>
</dbReference>
<organism evidence="19 20">
    <name type="scientific">Equus caballus</name>
    <name type="common">Horse</name>
    <dbReference type="NCBI Taxonomy" id="9796"/>
    <lineage>
        <taxon>Eukaryota</taxon>
        <taxon>Metazoa</taxon>
        <taxon>Chordata</taxon>
        <taxon>Craniata</taxon>
        <taxon>Vertebrata</taxon>
        <taxon>Euteleostomi</taxon>
        <taxon>Mammalia</taxon>
        <taxon>Eutheria</taxon>
        <taxon>Laurasiatheria</taxon>
        <taxon>Perissodactyla</taxon>
        <taxon>Equidae</taxon>
        <taxon>Equus</taxon>
    </lineage>
</organism>
<feature type="disulfide bond" evidence="14">
    <location>
        <begin position="340"/>
        <end position="350"/>
    </location>
</feature>
<comment type="function">
    <text evidence="12">Cell adhesion molecule that mediates cell-cell contacts and regulates T-cell responses via its interaction with ALCAM/CD166. Contributes to signaling cascades triggered by activation of the TCR/CD3 complex. Functions as a costimulatory molecule; promotes T-cell activation and proliferation. Contributes to the formation and maturation of the immunological synapse. Functions as a calcium-dependent pattern receptor that binds and aggregates both Gram-positive and Gram-negative bacteria. Binds both lipopolysaccharide (LPS) from Gram-negative bacteria and lipoteichoic acid from Gram-positive bacteria. LPS binding leads to the activation of signaling cascades and down-stream MAP kinases. Mediates activation of the inflammatory response and the secretion of pro-inflammatory cytokines in response to LPS.</text>
</comment>
<dbReference type="Pfam" id="PF00530">
    <property type="entry name" value="SRCR"/>
    <property type="match status" value="3"/>
</dbReference>
<dbReference type="InterPro" id="IPR001190">
    <property type="entry name" value="SRCR"/>
</dbReference>
<keyword evidence="6" id="KW-0677">Repeat</keyword>
<feature type="region of interest" description="Disordered" evidence="15">
    <location>
        <begin position="602"/>
        <end position="678"/>
    </location>
</feature>
<feature type="transmembrane region" description="Helical" evidence="16">
    <location>
        <begin position="409"/>
        <end position="434"/>
    </location>
</feature>
<dbReference type="Ensembl" id="ENSECAT00000113230.1">
    <property type="protein sequence ID" value="ENSECAP00000060956.1"/>
    <property type="gene ID" value="ENSECAG00000011180.4"/>
</dbReference>
<dbReference type="AlphaFoldDB" id="A0A9L0RGZ9"/>
<dbReference type="GO" id="GO:0001771">
    <property type="term" value="P:immunological synapse formation"/>
    <property type="evidence" value="ECO:0007669"/>
    <property type="project" value="Ensembl"/>
</dbReference>
<evidence type="ECO:0000256" key="17">
    <source>
        <dbReference type="SAM" id="SignalP"/>
    </source>
</evidence>
<feature type="compositionally biased region" description="Acidic residues" evidence="15">
    <location>
        <begin position="487"/>
        <end position="499"/>
    </location>
</feature>
<keyword evidence="9 16" id="KW-0472">Membrane</keyword>
<dbReference type="PANTHER" id="PTHR19331">
    <property type="entry name" value="SCAVENGER RECEPTOR DOMAIN-CONTAINING"/>
    <property type="match status" value="1"/>
</dbReference>
<evidence type="ECO:0000256" key="10">
    <source>
        <dbReference type="ARBA" id="ARBA00023157"/>
    </source>
</evidence>
<evidence type="ECO:0000256" key="9">
    <source>
        <dbReference type="ARBA" id="ARBA00023136"/>
    </source>
</evidence>
<evidence type="ECO:0000313" key="20">
    <source>
        <dbReference type="Proteomes" id="UP000002281"/>
    </source>
</evidence>
<keyword evidence="8 16" id="KW-1133">Transmembrane helix</keyword>
<feature type="compositionally biased region" description="Low complexity" evidence="15">
    <location>
        <begin position="573"/>
        <end position="582"/>
    </location>
</feature>
<name>A0A9L0RGZ9_HORSE</name>
<evidence type="ECO:0000259" key="18">
    <source>
        <dbReference type="PROSITE" id="PS50287"/>
    </source>
</evidence>